<comment type="caution">
    <text evidence="4">The sequence shown here is derived from an EMBL/GenBank/DDBJ whole genome shotgun (WGS) entry which is preliminary data.</text>
</comment>
<evidence type="ECO:0000313" key="4">
    <source>
        <dbReference type="EMBL" id="MDT3427837.1"/>
    </source>
</evidence>
<feature type="domain" description="SLH" evidence="3">
    <location>
        <begin position="490"/>
        <end position="553"/>
    </location>
</feature>
<dbReference type="PANTHER" id="PTHR43308">
    <property type="entry name" value="OUTER MEMBRANE PROTEIN ALPHA-RELATED"/>
    <property type="match status" value="1"/>
</dbReference>
<dbReference type="PROSITE" id="PS51272">
    <property type="entry name" value="SLH"/>
    <property type="match status" value="3"/>
</dbReference>
<feature type="domain" description="SLH" evidence="3">
    <location>
        <begin position="554"/>
        <end position="614"/>
    </location>
</feature>
<feature type="region of interest" description="Disordered" evidence="1">
    <location>
        <begin position="280"/>
        <end position="299"/>
    </location>
</feature>
<gene>
    <name evidence="4" type="ORF">J2Z22_003413</name>
</gene>
<feature type="domain" description="SLH" evidence="3">
    <location>
        <begin position="616"/>
        <end position="674"/>
    </location>
</feature>
<evidence type="ECO:0000313" key="5">
    <source>
        <dbReference type="Proteomes" id="UP001248709"/>
    </source>
</evidence>
<accession>A0ABU3HAI6</accession>
<dbReference type="PANTHER" id="PTHR43308:SF5">
    <property type="entry name" value="S-LAYER PROTEIN _ PEPTIDOGLYCAN ENDO-BETA-N-ACETYLGLUCOSAMINIDASE"/>
    <property type="match status" value="1"/>
</dbReference>
<dbReference type="InterPro" id="IPR051465">
    <property type="entry name" value="Cell_Envelope_Struct_Comp"/>
</dbReference>
<organism evidence="4 5">
    <name type="scientific">Paenibacillus forsythiae</name>
    <dbReference type="NCBI Taxonomy" id="365616"/>
    <lineage>
        <taxon>Bacteria</taxon>
        <taxon>Bacillati</taxon>
        <taxon>Bacillota</taxon>
        <taxon>Bacilli</taxon>
        <taxon>Bacillales</taxon>
        <taxon>Paenibacillaceae</taxon>
        <taxon>Paenibacillus</taxon>
    </lineage>
</organism>
<evidence type="ECO:0000259" key="3">
    <source>
        <dbReference type="PROSITE" id="PS51272"/>
    </source>
</evidence>
<keyword evidence="2" id="KW-0732">Signal</keyword>
<reference evidence="4 5" key="1">
    <citation type="submission" date="2023-07" db="EMBL/GenBank/DDBJ databases">
        <title>Genomic Encyclopedia of Type Strains, Phase IV (KMG-IV): sequencing the most valuable type-strain genomes for metagenomic binning, comparative biology and taxonomic classification.</title>
        <authorList>
            <person name="Goeker M."/>
        </authorList>
    </citation>
    <scope>NUCLEOTIDE SEQUENCE [LARGE SCALE GENOMIC DNA]</scope>
    <source>
        <strain evidence="4 5">T98</strain>
    </source>
</reference>
<evidence type="ECO:0000256" key="2">
    <source>
        <dbReference type="SAM" id="SignalP"/>
    </source>
</evidence>
<dbReference type="Proteomes" id="UP001248709">
    <property type="component" value="Unassembled WGS sequence"/>
</dbReference>
<feature type="signal peptide" evidence="2">
    <location>
        <begin position="1"/>
        <end position="24"/>
    </location>
</feature>
<feature type="chain" id="PRO_5045609676" description="SLH domain-containing protein" evidence="2">
    <location>
        <begin position="25"/>
        <end position="674"/>
    </location>
</feature>
<name>A0ABU3HAI6_9BACL</name>
<keyword evidence="5" id="KW-1185">Reference proteome</keyword>
<proteinExistence type="predicted"/>
<evidence type="ECO:0000256" key="1">
    <source>
        <dbReference type="SAM" id="MobiDB-lite"/>
    </source>
</evidence>
<dbReference type="EMBL" id="JAUSUY010000014">
    <property type="protein sequence ID" value="MDT3427837.1"/>
    <property type="molecule type" value="Genomic_DNA"/>
</dbReference>
<dbReference type="InterPro" id="IPR001119">
    <property type="entry name" value="SLH_dom"/>
</dbReference>
<protein>
    <recommendedName>
        <fullName evidence="3">SLH domain-containing protein</fullName>
    </recommendedName>
</protein>
<sequence>MKKITSAILALWMTCFLLVQPVWADPAVEIVTNGGATAYNPGNVMVISGKVADEGFPMSNTDVFIQVYPEGKESSVIFYSGTKTDSQGYYKAIFTLPSGSELPDGKYKVAVNTAQASAEQTFSVPVTTQALEFIGSTIKGEENGAADLIPVDTPQISLVFNGNVNFFYNKNYPDFVIGKIDNNEDSIKLYKGNTPVAANVELIDSLGNSPIVDLEYYANHSRTVLHETDSKRIIRLSPQGGFEPGTEYRIVISKDLCSNNGSKLGQDVTLAFKTGERIAASPDAADPSGSNSGASKQDVPEKVVLASDLGNITHENNAVILNVDVKKATDILKDSGQASLVIDVSQEAGKDKTVSLPADVVNLIKQMNKLVVIRDGELSLAIPAEVLEQGKKMNFSSSKNSGEIVADAPAAAKRKAVYSFNASSDGVPVHQFNQEIRVTLPVPEGTADQEKLGVYYLNEESGQWEYVGGRIKAGKLSFGTSHFSTFMVAESEKTFADIRSHWAKKEIEVMVARHIVKGLNESSFAPQSSITRAEFASLLSRVLNLKDSGIAAGSAFQDVAAGAWYAADVKKAADAGIIKGLDGHFRPADKISRQEMAVMINRAYTYAGGKAGALSNTAFTDNERIDAWASDAVKSVYTLGIIKGRPNGSFGPVDNASRAEGAVMLKSLMDKLEL</sequence>
<dbReference type="Pfam" id="PF00395">
    <property type="entry name" value="SLH"/>
    <property type="match status" value="3"/>
</dbReference>
<dbReference type="RefSeq" id="WP_025700416.1">
    <property type="nucleotide sequence ID" value="NZ_JAUSUY010000014.1"/>
</dbReference>